<dbReference type="PROSITE" id="PS50157">
    <property type="entry name" value="ZINC_FINGER_C2H2_2"/>
    <property type="match status" value="2"/>
</dbReference>
<dbReference type="InterPro" id="IPR036236">
    <property type="entry name" value="Znf_C2H2_sf"/>
</dbReference>
<sequence length="548" mass="59812">MAVTAPPSLQNFYNDAGFQLPMGGLSSIGPGHMLNDGGPLSLGSALGMTGTGATSFYNYGDTSNFGAPWEYLYNATPTSIFNLPNNLSPTLSFGSDSSVYSTDETDLLLTGNETDEFLQHINGCSPVTMHPNLVSTLKNMVTPGVLTYNAQPSVLDRLEQLNRLEAQQQEPGQIHDSLRSAFLRQYCQQSVVPKVELPDLSPASIGAVVPCTVTDTEEPSKAAEKSETEESIEAAVVSVDLIKNRRPFRCQHEGCNKTFKNPQTMKMHHKTHYSDGSAGGKACTLPTLTSSLKAGHNKKTPSRCPKCKKTFVGLYELRRHYGRKHSEGEKPFGCRKCGKKFYIEVDVRDHEKLCGEPIECKCGLKFAFKCNLVAHKKAHPACQDNPQPNSSNSNSTSTTSNNQTSSSDDSEQSLGSSRQLMRVGSKRIREESTSPGIQSSLHIPIPDFKGIPEAPEFKLTRREFPPLSFPPETNPLWASNMVYPTISFTNLPVSSALYSNLGSSFHGQQQYSTKVSLPPASISPSSYEAVNCEMGNAFNQLPFKAWSG</sequence>
<feature type="domain" description="C2H2-type" evidence="4">
    <location>
        <begin position="302"/>
        <end position="331"/>
    </location>
</feature>
<evidence type="ECO:0000256" key="3">
    <source>
        <dbReference type="SAM" id="MobiDB-lite"/>
    </source>
</evidence>
<gene>
    <name evidence="5" type="ORF">KC19_11G111000</name>
</gene>
<proteinExistence type="inferred from homology"/>
<dbReference type="PANTHER" id="PTHR45878:SF44">
    <property type="entry name" value="C2H2-TYPE DOMAIN-CONTAINING PROTEIN"/>
    <property type="match status" value="1"/>
</dbReference>
<dbReference type="PROSITE" id="PS00028">
    <property type="entry name" value="ZINC_FINGER_C2H2_1"/>
    <property type="match status" value="2"/>
</dbReference>
<feature type="compositionally biased region" description="Low complexity" evidence="3">
    <location>
        <begin position="383"/>
        <end position="407"/>
    </location>
</feature>
<dbReference type="Pfam" id="PF00096">
    <property type="entry name" value="zf-C2H2"/>
    <property type="match status" value="1"/>
</dbReference>
<organism evidence="5 6">
    <name type="scientific">Ceratodon purpureus</name>
    <name type="common">Fire moss</name>
    <name type="synonym">Dicranum purpureum</name>
    <dbReference type="NCBI Taxonomy" id="3225"/>
    <lineage>
        <taxon>Eukaryota</taxon>
        <taxon>Viridiplantae</taxon>
        <taxon>Streptophyta</taxon>
        <taxon>Embryophyta</taxon>
        <taxon>Bryophyta</taxon>
        <taxon>Bryophytina</taxon>
        <taxon>Bryopsida</taxon>
        <taxon>Dicranidae</taxon>
        <taxon>Pseudoditrichales</taxon>
        <taxon>Ditrichaceae</taxon>
        <taxon>Ceratodon</taxon>
    </lineage>
</organism>
<evidence type="ECO:0000313" key="6">
    <source>
        <dbReference type="Proteomes" id="UP000822688"/>
    </source>
</evidence>
<keyword evidence="2" id="KW-0863">Zinc-finger</keyword>
<comment type="similarity">
    <text evidence="1">Belongs to the WIP C2H2-type zinc-finger protein family.</text>
</comment>
<keyword evidence="6" id="KW-1185">Reference proteome</keyword>
<evidence type="ECO:0000256" key="2">
    <source>
        <dbReference type="PROSITE-ProRule" id="PRU00042"/>
    </source>
</evidence>
<dbReference type="SMART" id="SM00355">
    <property type="entry name" value="ZnF_C2H2"/>
    <property type="match status" value="4"/>
</dbReference>
<dbReference type="InterPro" id="IPR013087">
    <property type="entry name" value="Znf_C2H2_type"/>
</dbReference>
<dbReference type="PANTHER" id="PTHR45878">
    <property type="entry name" value="ZINC FINGER PROTEIN WIP2"/>
    <property type="match status" value="1"/>
</dbReference>
<evidence type="ECO:0000259" key="4">
    <source>
        <dbReference type="PROSITE" id="PS50157"/>
    </source>
</evidence>
<name>A0A8T0GCT1_CERPU</name>
<evidence type="ECO:0000256" key="1">
    <source>
        <dbReference type="ARBA" id="ARBA00023452"/>
    </source>
</evidence>
<reference evidence="5 6" key="1">
    <citation type="submission" date="2020-06" db="EMBL/GenBank/DDBJ databases">
        <title>WGS assembly of Ceratodon purpureus strain R40.</title>
        <authorList>
            <person name="Carey S.B."/>
            <person name="Jenkins J."/>
            <person name="Shu S."/>
            <person name="Lovell J.T."/>
            <person name="Sreedasyam A."/>
            <person name="Maumus F."/>
            <person name="Tiley G.P."/>
            <person name="Fernandez-Pozo N."/>
            <person name="Barry K."/>
            <person name="Chen C."/>
            <person name="Wang M."/>
            <person name="Lipzen A."/>
            <person name="Daum C."/>
            <person name="Saski C.A."/>
            <person name="Payton A.C."/>
            <person name="Mcbreen J.C."/>
            <person name="Conrad R.E."/>
            <person name="Kollar L.M."/>
            <person name="Olsson S."/>
            <person name="Huttunen S."/>
            <person name="Landis J.B."/>
            <person name="Wickett N.J."/>
            <person name="Johnson M.G."/>
            <person name="Rensing S.A."/>
            <person name="Grimwood J."/>
            <person name="Schmutz J."/>
            <person name="Mcdaniel S.F."/>
        </authorList>
    </citation>
    <scope>NUCLEOTIDE SEQUENCE [LARGE SCALE GENOMIC DNA]</scope>
    <source>
        <strain evidence="5 6">R40</strain>
    </source>
</reference>
<dbReference type="Proteomes" id="UP000822688">
    <property type="component" value="Chromosome 11"/>
</dbReference>
<dbReference type="GO" id="GO:0008270">
    <property type="term" value="F:zinc ion binding"/>
    <property type="evidence" value="ECO:0007669"/>
    <property type="project" value="UniProtKB-KW"/>
</dbReference>
<comment type="caution">
    <text evidence="5">The sequence shown here is derived from an EMBL/GenBank/DDBJ whole genome shotgun (WGS) entry which is preliminary data.</text>
</comment>
<dbReference type="Gene3D" id="3.30.160.60">
    <property type="entry name" value="Classic Zinc Finger"/>
    <property type="match status" value="2"/>
</dbReference>
<feature type="domain" description="C2H2-type" evidence="4">
    <location>
        <begin position="248"/>
        <end position="277"/>
    </location>
</feature>
<dbReference type="EMBL" id="CM026432">
    <property type="protein sequence ID" value="KAG0557216.1"/>
    <property type="molecule type" value="Genomic_DNA"/>
</dbReference>
<accession>A0A8T0GCT1</accession>
<dbReference type="GO" id="GO:0003700">
    <property type="term" value="F:DNA-binding transcription factor activity"/>
    <property type="evidence" value="ECO:0007669"/>
    <property type="project" value="InterPro"/>
</dbReference>
<protein>
    <recommendedName>
        <fullName evidence="4">C2H2-type domain-containing protein</fullName>
    </recommendedName>
</protein>
<dbReference type="SUPFAM" id="SSF57667">
    <property type="entry name" value="beta-beta-alpha zinc fingers"/>
    <property type="match status" value="2"/>
</dbReference>
<keyword evidence="2" id="KW-0862">Zinc</keyword>
<evidence type="ECO:0000313" key="5">
    <source>
        <dbReference type="EMBL" id="KAG0557216.1"/>
    </source>
</evidence>
<feature type="region of interest" description="Disordered" evidence="3">
    <location>
        <begin position="380"/>
        <end position="445"/>
    </location>
</feature>
<keyword evidence="2" id="KW-0479">Metal-binding</keyword>
<dbReference type="InterPro" id="IPR043584">
    <property type="entry name" value="WIP1/2/3/4/5/6"/>
</dbReference>
<dbReference type="AlphaFoldDB" id="A0A8T0GCT1"/>
<dbReference type="FunFam" id="3.30.160.60:FF:003609">
    <property type="match status" value="1"/>
</dbReference>